<proteinExistence type="predicted"/>
<dbReference type="KEGG" id="egl:EGR_10341"/>
<evidence type="ECO:0000313" key="3">
    <source>
        <dbReference type="Proteomes" id="UP000019149"/>
    </source>
</evidence>
<dbReference type="Proteomes" id="UP000019149">
    <property type="component" value="Unassembled WGS sequence"/>
</dbReference>
<reference evidence="2 3" key="1">
    <citation type="journal article" date="2013" name="Nat. Genet.">
        <title>The genome of the hydatid tapeworm Echinococcus granulosus.</title>
        <authorList>
            <person name="Zheng H."/>
            <person name="Zhang W."/>
            <person name="Zhang L."/>
            <person name="Zhang Z."/>
            <person name="Li J."/>
            <person name="Lu G."/>
            <person name="Zhu Y."/>
            <person name="Wang Y."/>
            <person name="Huang Y."/>
            <person name="Liu J."/>
            <person name="Kang H."/>
            <person name="Chen J."/>
            <person name="Wang L."/>
            <person name="Chen A."/>
            <person name="Yu S."/>
            <person name="Gao Z."/>
            <person name="Jin L."/>
            <person name="Gu W."/>
            <person name="Wang Z."/>
            <person name="Zhao L."/>
            <person name="Shi B."/>
            <person name="Wen H."/>
            <person name="Lin R."/>
            <person name="Jones M.K."/>
            <person name="Brejova B."/>
            <person name="Vinar T."/>
            <person name="Zhao G."/>
            <person name="McManus D.P."/>
            <person name="Chen Z."/>
            <person name="Zhou Y."/>
            <person name="Wang S."/>
        </authorList>
    </citation>
    <scope>NUCLEOTIDE SEQUENCE [LARGE SCALE GENOMIC DNA]</scope>
</reference>
<dbReference type="OrthoDB" id="10559736at2759"/>
<dbReference type="AlphaFoldDB" id="W6U183"/>
<dbReference type="CTD" id="36346056"/>
<gene>
    <name evidence="2" type="ORF">EGR_10341</name>
</gene>
<comment type="caution">
    <text evidence="2">The sequence shown here is derived from an EMBL/GenBank/DDBJ whole genome shotgun (WGS) entry which is preliminary data.</text>
</comment>
<feature type="compositionally biased region" description="Pro residues" evidence="1">
    <location>
        <begin position="91"/>
        <end position="100"/>
    </location>
</feature>
<accession>W6U183</accession>
<name>W6U183_ECHGR</name>
<evidence type="ECO:0000313" key="2">
    <source>
        <dbReference type="EMBL" id="EUB54788.1"/>
    </source>
</evidence>
<feature type="region of interest" description="Disordered" evidence="1">
    <location>
        <begin position="113"/>
        <end position="132"/>
    </location>
</feature>
<feature type="compositionally biased region" description="Polar residues" evidence="1">
    <location>
        <begin position="114"/>
        <end position="126"/>
    </location>
</feature>
<feature type="region of interest" description="Disordered" evidence="1">
    <location>
        <begin position="68"/>
        <end position="105"/>
    </location>
</feature>
<protein>
    <submittedName>
        <fullName evidence="2">Uncharacterized protein</fullName>
    </submittedName>
</protein>
<organism evidence="2 3">
    <name type="scientific">Echinococcus granulosus</name>
    <name type="common">Hydatid tapeworm</name>
    <dbReference type="NCBI Taxonomy" id="6210"/>
    <lineage>
        <taxon>Eukaryota</taxon>
        <taxon>Metazoa</taxon>
        <taxon>Spiralia</taxon>
        <taxon>Lophotrochozoa</taxon>
        <taxon>Platyhelminthes</taxon>
        <taxon>Cestoda</taxon>
        <taxon>Eucestoda</taxon>
        <taxon>Cyclophyllidea</taxon>
        <taxon>Taeniidae</taxon>
        <taxon>Echinococcus</taxon>
        <taxon>Echinococcus granulosus group</taxon>
    </lineage>
</organism>
<evidence type="ECO:0000256" key="1">
    <source>
        <dbReference type="SAM" id="MobiDB-lite"/>
    </source>
</evidence>
<keyword evidence="3" id="KW-1185">Reference proteome</keyword>
<dbReference type="EMBL" id="APAU02000211">
    <property type="protein sequence ID" value="EUB54788.1"/>
    <property type="molecule type" value="Genomic_DNA"/>
</dbReference>
<dbReference type="GeneID" id="36346056"/>
<dbReference type="RefSeq" id="XP_024345984.1">
    <property type="nucleotide sequence ID" value="XM_024499590.1"/>
</dbReference>
<sequence length="177" mass="19289">MYFLGSTKAYQAEVENQDTCPLRSGSLSAATNVAFRDSLKTKEDTILGQNICIQHREGVWAIGMAQKASPPSEVAQDKRTTPLTPRSVTPTIPPSVPPRPQDTRQPKLVECAHPNSQHRASSTSRRINPKARTHGQKFSITILGVKFTSQSYGKGCLAAFATTPEANPPCYIARDLP</sequence>